<dbReference type="HOGENOM" id="CLU_1937910_0_0_1"/>
<protein>
    <submittedName>
        <fullName evidence="1">Uncharacterized protein</fullName>
    </submittedName>
</protein>
<gene>
    <name evidence="1" type="ORF">CERSUDRAFT_114861</name>
</gene>
<keyword evidence="2" id="KW-1185">Reference proteome</keyword>
<dbReference type="Proteomes" id="UP000016930">
    <property type="component" value="Unassembled WGS sequence"/>
</dbReference>
<dbReference type="AlphaFoldDB" id="M2PL01"/>
<dbReference type="OrthoDB" id="2015515at2759"/>
<evidence type="ECO:0000313" key="2">
    <source>
        <dbReference type="Proteomes" id="UP000016930"/>
    </source>
</evidence>
<organism evidence="1 2">
    <name type="scientific">Ceriporiopsis subvermispora (strain B)</name>
    <name type="common">White-rot fungus</name>
    <name type="synonym">Gelatoporia subvermispora</name>
    <dbReference type="NCBI Taxonomy" id="914234"/>
    <lineage>
        <taxon>Eukaryota</taxon>
        <taxon>Fungi</taxon>
        <taxon>Dikarya</taxon>
        <taxon>Basidiomycota</taxon>
        <taxon>Agaricomycotina</taxon>
        <taxon>Agaricomycetes</taxon>
        <taxon>Polyporales</taxon>
        <taxon>Gelatoporiaceae</taxon>
        <taxon>Gelatoporia</taxon>
    </lineage>
</organism>
<proteinExistence type="predicted"/>
<sequence>MVLLPEGLQPSEQYIRADCADERVMAEDAVERYVRCQLPIRPRLTVFAKLVSLGKFMIDCVSGPHFTCIDFGLRNDRHKMIEQALRVIRRFEQKGVEPQQMIVTVRRRPWTLSDCAANLESARFRRLRRV</sequence>
<reference evidence="1 2" key="1">
    <citation type="journal article" date="2012" name="Proc. Natl. Acad. Sci. U.S.A.">
        <title>Comparative genomics of Ceriporiopsis subvermispora and Phanerochaete chrysosporium provide insight into selective ligninolysis.</title>
        <authorList>
            <person name="Fernandez-Fueyo E."/>
            <person name="Ruiz-Duenas F.J."/>
            <person name="Ferreira P."/>
            <person name="Floudas D."/>
            <person name="Hibbett D.S."/>
            <person name="Canessa P."/>
            <person name="Larrondo L.F."/>
            <person name="James T.Y."/>
            <person name="Seelenfreund D."/>
            <person name="Lobos S."/>
            <person name="Polanco R."/>
            <person name="Tello M."/>
            <person name="Honda Y."/>
            <person name="Watanabe T."/>
            <person name="Watanabe T."/>
            <person name="Ryu J.S."/>
            <person name="Kubicek C.P."/>
            <person name="Schmoll M."/>
            <person name="Gaskell J."/>
            <person name="Hammel K.E."/>
            <person name="St John F.J."/>
            <person name="Vanden Wymelenberg A."/>
            <person name="Sabat G."/>
            <person name="Splinter BonDurant S."/>
            <person name="Syed K."/>
            <person name="Yadav J.S."/>
            <person name="Doddapaneni H."/>
            <person name="Subramanian V."/>
            <person name="Lavin J.L."/>
            <person name="Oguiza J.A."/>
            <person name="Perez G."/>
            <person name="Pisabarro A.G."/>
            <person name="Ramirez L."/>
            <person name="Santoyo F."/>
            <person name="Master E."/>
            <person name="Coutinho P.M."/>
            <person name="Henrissat B."/>
            <person name="Lombard V."/>
            <person name="Magnuson J.K."/>
            <person name="Kuees U."/>
            <person name="Hori C."/>
            <person name="Igarashi K."/>
            <person name="Samejima M."/>
            <person name="Held B.W."/>
            <person name="Barry K.W."/>
            <person name="LaButti K.M."/>
            <person name="Lapidus A."/>
            <person name="Lindquist E.A."/>
            <person name="Lucas S.M."/>
            <person name="Riley R."/>
            <person name="Salamov A.A."/>
            <person name="Hoffmeister D."/>
            <person name="Schwenk D."/>
            <person name="Hadar Y."/>
            <person name="Yarden O."/>
            <person name="de Vries R.P."/>
            <person name="Wiebenga A."/>
            <person name="Stenlid J."/>
            <person name="Eastwood D."/>
            <person name="Grigoriev I.V."/>
            <person name="Berka R.M."/>
            <person name="Blanchette R.A."/>
            <person name="Kersten P."/>
            <person name="Martinez A.T."/>
            <person name="Vicuna R."/>
            <person name="Cullen D."/>
        </authorList>
    </citation>
    <scope>NUCLEOTIDE SEQUENCE [LARGE SCALE GENOMIC DNA]</scope>
    <source>
        <strain evidence="1 2">B</strain>
    </source>
</reference>
<evidence type="ECO:0000313" key="1">
    <source>
        <dbReference type="EMBL" id="EMD36949.1"/>
    </source>
</evidence>
<dbReference type="EMBL" id="KB445797">
    <property type="protein sequence ID" value="EMD36949.1"/>
    <property type="molecule type" value="Genomic_DNA"/>
</dbReference>
<name>M2PL01_CERS8</name>
<accession>M2PL01</accession>